<name>A0A9D4HDP7_DREPO</name>
<feature type="region of interest" description="Disordered" evidence="1">
    <location>
        <begin position="235"/>
        <end position="359"/>
    </location>
</feature>
<feature type="signal peptide" evidence="2">
    <location>
        <begin position="1"/>
        <end position="19"/>
    </location>
</feature>
<dbReference type="Proteomes" id="UP000828390">
    <property type="component" value="Unassembled WGS sequence"/>
</dbReference>
<dbReference type="GO" id="GO:0098793">
    <property type="term" value="C:presynapse"/>
    <property type="evidence" value="ECO:0007669"/>
    <property type="project" value="GOC"/>
</dbReference>
<evidence type="ECO:0000313" key="3">
    <source>
        <dbReference type="EMBL" id="KAH3829802.1"/>
    </source>
</evidence>
<keyword evidence="4" id="KW-1185">Reference proteome</keyword>
<gene>
    <name evidence="3" type="ORF">DPMN_103031</name>
</gene>
<feature type="compositionally biased region" description="Low complexity" evidence="1">
    <location>
        <begin position="296"/>
        <end position="347"/>
    </location>
</feature>
<feature type="chain" id="PRO_5039217580" evidence="2">
    <location>
        <begin position="20"/>
        <end position="490"/>
    </location>
</feature>
<organism evidence="3 4">
    <name type="scientific">Dreissena polymorpha</name>
    <name type="common">Zebra mussel</name>
    <name type="synonym">Mytilus polymorpha</name>
    <dbReference type="NCBI Taxonomy" id="45954"/>
    <lineage>
        <taxon>Eukaryota</taxon>
        <taxon>Metazoa</taxon>
        <taxon>Spiralia</taxon>
        <taxon>Lophotrochozoa</taxon>
        <taxon>Mollusca</taxon>
        <taxon>Bivalvia</taxon>
        <taxon>Autobranchia</taxon>
        <taxon>Heteroconchia</taxon>
        <taxon>Euheterodonta</taxon>
        <taxon>Imparidentia</taxon>
        <taxon>Neoheterodontei</taxon>
        <taxon>Myida</taxon>
        <taxon>Dreissenoidea</taxon>
        <taxon>Dreissenidae</taxon>
        <taxon>Dreissena</taxon>
    </lineage>
</organism>
<comment type="caution">
    <text evidence="3">The sequence shown here is derived from an EMBL/GenBank/DDBJ whole genome shotgun (WGS) entry which is preliminary data.</text>
</comment>
<dbReference type="PANTHER" id="PTHR31640:SF1">
    <property type="entry name" value="BRIDGE-LIKE LIPID TRANSFER PROTEIN FAMILY MEMBER 1"/>
    <property type="match status" value="1"/>
</dbReference>
<dbReference type="GO" id="GO:0048488">
    <property type="term" value="P:synaptic vesicle endocytosis"/>
    <property type="evidence" value="ECO:0007669"/>
    <property type="project" value="TreeGrafter"/>
</dbReference>
<dbReference type="InterPro" id="IPR033616">
    <property type="entry name" value="BLTP1"/>
</dbReference>
<protein>
    <submittedName>
        <fullName evidence="3">Uncharacterized protein</fullName>
    </submittedName>
</protein>
<reference evidence="3" key="2">
    <citation type="submission" date="2020-11" db="EMBL/GenBank/DDBJ databases">
        <authorList>
            <person name="McCartney M.A."/>
            <person name="Auch B."/>
            <person name="Kono T."/>
            <person name="Mallez S."/>
            <person name="Becker A."/>
            <person name="Gohl D.M."/>
            <person name="Silverstein K.A.T."/>
            <person name="Koren S."/>
            <person name="Bechman K.B."/>
            <person name="Herman A."/>
            <person name="Abrahante J.E."/>
            <person name="Garbe J."/>
        </authorList>
    </citation>
    <scope>NUCLEOTIDE SEQUENCE</scope>
    <source>
        <strain evidence="3">Duluth1</strain>
        <tissue evidence="3">Whole animal</tissue>
    </source>
</reference>
<evidence type="ECO:0000256" key="1">
    <source>
        <dbReference type="SAM" id="MobiDB-lite"/>
    </source>
</evidence>
<dbReference type="EMBL" id="JAIWYP010000004">
    <property type="protein sequence ID" value="KAH3829802.1"/>
    <property type="molecule type" value="Genomic_DNA"/>
</dbReference>
<evidence type="ECO:0000313" key="4">
    <source>
        <dbReference type="Proteomes" id="UP000828390"/>
    </source>
</evidence>
<evidence type="ECO:0000256" key="2">
    <source>
        <dbReference type="SAM" id="SignalP"/>
    </source>
</evidence>
<reference evidence="3" key="1">
    <citation type="journal article" date="2019" name="bioRxiv">
        <title>The Genome of the Zebra Mussel, Dreissena polymorpha: A Resource for Invasive Species Research.</title>
        <authorList>
            <person name="McCartney M.A."/>
            <person name="Auch B."/>
            <person name="Kono T."/>
            <person name="Mallez S."/>
            <person name="Zhang Y."/>
            <person name="Obille A."/>
            <person name="Becker A."/>
            <person name="Abrahante J.E."/>
            <person name="Garbe J."/>
            <person name="Badalamenti J.P."/>
            <person name="Herman A."/>
            <person name="Mangelson H."/>
            <person name="Liachko I."/>
            <person name="Sullivan S."/>
            <person name="Sone E.D."/>
            <person name="Koren S."/>
            <person name="Silverstein K.A.T."/>
            <person name="Beckman K.B."/>
            <person name="Gohl D.M."/>
        </authorList>
    </citation>
    <scope>NUCLEOTIDE SEQUENCE</scope>
    <source>
        <strain evidence="3">Duluth1</strain>
        <tissue evidence="3">Whole animal</tissue>
    </source>
</reference>
<dbReference type="AlphaFoldDB" id="A0A9D4HDP7"/>
<feature type="compositionally biased region" description="Polar residues" evidence="1">
    <location>
        <begin position="262"/>
        <end position="280"/>
    </location>
</feature>
<sequence length="490" mass="52910">MLWLQSFVCWFQLYPLKIATCNLHGEHTRAGITGFMEHIEVKQYISTAPIRHDISQPEVWIESGGVSLGPIKAEAAMALTNQDFHELQNKFLTIHDASTKRLWFLWPIHALSSSNLVIGKCGCMGGCCFFGVNKNGVDFFHSKRRYERLPTAVLTVTPEGTDPGFGQSLLHKDRLVFNIGKSSIQLSPGKEFVFTRGYMSNISTPETAGTSITVIEECLGQPGQASIITTSEITVHSKTQSSATMSGSLSLSRSISNNTTTPQSDAVASNPFDTLKSTDASLMRDSEITSPESDTSKSPRTVSISSSTSPPLFSPSLRSSVAQSPVSRTSVPSPSGPSSIHSFSPVSSRRKSNFTANSGRQTSIVSLDSEMYFSAEEDAGSSSDPVFPTLTPQSFHDIHSSESESLVWGKDEQTPTIIMNTSGGTSVAETTVLERNLFSSSSNSTLSFMSADTDPDETLSDGGLQAEDLSMVDLRNQVSTDLIALAYCIC</sequence>
<dbReference type="PANTHER" id="PTHR31640">
    <property type="entry name" value="TRANSMEMBRANE PROTEIN KIAA1109"/>
    <property type="match status" value="1"/>
</dbReference>
<accession>A0A9D4HDP7</accession>
<proteinExistence type="predicted"/>
<keyword evidence="2" id="KW-0732">Signal</keyword>
<feature type="compositionally biased region" description="Low complexity" evidence="1">
    <location>
        <begin position="239"/>
        <end position="261"/>
    </location>
</feature>